<protein>
    <submittedName>
        <fullName evidence="4">Uncharacterized protein</fullName>
    </submittedName>
</protein>
<evidence type="ECO:0000256" key="2">
    <source>
        <dbReference type="SAM" id="MobiDB-lite"/>
    </source>
</evidence>
<feature type="compositionally biased region" description="Polar residues" evidence="2">
    <location>
        <begin position="84"/>
        <end position="101"/>
    </location>
</feature>
<sequence length="172" mass="19862">MFNVIKFIEGEKNGATIPLYNVNDRIMAALQISHGSLVNLKNELKQLEEQQKVLEQQLFKQQQQQRPFVLAQKYKNERLHRRSSSPYTIPTIDQSRSTNTPRPAAKSPAKHDRRTNPTEATNYVNHVKQCEAIFKKADMFAERIEEELSDDDDEDEYSVYSVDTDDDDGGDE</sequence>
<feature type="region of interest" description="Disordered" evidence="2">
    <location>
        <begin position="73"/>
        <end position="123"/>
    </location>
</feature>
<gene>
    <name evidence="4" type="ORF">JXQ802_LOCUS31238</name>
    <name evidence="3" type="ORF">PYM288_LOCUS20573</name>
</gene>
<dbReference type="Proteomes" id="UP000663870">
    <property type="component" value="Unassembled WGS sequence"/>
</dbReference>
<comment type="caution">
    <text evidence="4">The sequence shown here is derived from an EMBL/GenBank/DDBJ whole genome shotgun (WGS) entry which is preliminary data.</text>
</comment>
<dbReference type="EMBL" id="CAJNOL010001310">
    <property type="protein sequence ID" value="CAF1334457.1"/>
    <property type="molecule type" value="Genomic_DNA"/>
</dbReference>
<organism evidence="4 5">
    <name type="scientific">Rotaria sordida</name>
    <dbReference type="NCBI Taxonomy" id="392033"/>
    <lineage>
        <taxon>Eukaryota</taxon>
        <taxon>Metazoa</taxon>
        <taxon>Spiralia</taxon>
        <taxon>Gnathifera</taxon>
        <taxon>Rotifera</taxon>
        <taxon>Eurotatoria</taxon>
        <taxon>Bdelloidea</taxon>
        <taxon>Philodinida</taxon>
        <taxon>Philodinidae</taxon>
        <taxon>Rotaria</taxon>
    </lineage>
</organism>
<feature type="region of interest" description="Disordered" evidence="2">
    <location>
        <begin position="144"/>
        <end position="172"/>
    </location>
</feature>
<dbReference type="AlphaFoldDB" id="A0A815G5X4"/>
<dbReference type="Proteomes" id="UP000663854">
    <property type="component" value="Unassembled WGS sequence"/>
</dbReference>
<feature type="coiled-coil region" evidence="1">
    <location>
        <begin position="30"/>
        <end position="64"/>
    </location>
</feature>
<keyword evidence="5" id="KW-1185">Reference proteome</keyword>
<keyword evidence="1" id="KW-0175">Coiled coil</keyword>
<evidence type="ECO:0000313" key="3">
    <source>
        <dbReference type="EMBL" id="CAF1118534.1"/>
    </source>
</evidence>
<evidence type="ECO:0000256" key="1">
    <source>
        <dbReference type="SAM" id="Coils"/>
    </source>
</evidence>
<proteinExistence type="predicted"/>
<reference evidence="4" key="1">
    <citation type="submission" date="2021-02" db="EMBL/GenBank/DDBJ databases">
        <authorList>
            <person name="Nowell W R."/>
        </authorList>
    </citation>
    <scope>NUCLEOTIDE SEQUENCE</scope>
</reference>
<name>A0A815G5X4_9BILA</name>
<evidence type="ECO:0000313" key="4">
    <source>
        <dbReference type="EMBL" id="CAF1334457.1"/>
    </source>
</evidence>
<accession>A0A815G5X4</accession>
<evidence type="ECO:0000313" key="5">
    <source>
        <dbReference type="Proteomes" id="UP000663870"/>
    </source>
</evidence>
<dbReference type="EMBL" id="CAJNOH010000758">
    <property type="protein sequence ID" value="CAF1118534.1"/>
    <property type="molecule type" value="Genomic_DNA"/>
</dbReference>